<comment type="caution">
    <text evidence="2">The sequence shown here is derived from an EMBL/GenBank/DDBJ whole genome shotgun (WGS) entry which is preliminary data.</text>
</comment>
<evidence type="ECO:0000256" key="1">
    <source>
        <dbReference type="SAM" id="SignalP"/>
    </source>
</evidence>
<evidence type="ECO:0008006" key="3">
    <source>
        <dbReference type="Google" id="ProtNLM"/>
    </source>
</evidence>
<reference evidence="2" key="2">
    <citation type="submission" date="2019-08" db="EMBL/GenBank/DDBJ databases">
        <title>Investigation of anaerobic lignin degradation for improved lignocellulosic biofuels.</title>
        <authorList>
            <person name="Deangelis K.PhD."/>
        </authorList>
    </citation>
    <scope>NUCLEOTIDE SEQUENCE [LARGE SCALE GENOMIC DNA]</scope>
    <source>
        <strain evidence="2">128R</strain>
    </source>
</reference>
<organism evidence="2">
    <name type="scientific">Serratia fonticola</name>
    <dbReference type="NCBI Taxonomy" id="47917"/>
    <lineage>
        <taxon>Bacteria</taxon>
        <taxon>Pseudomonadati</taxon>
        <taxon>Pseudomonadota</taxon>
        <taxon>Gammaproteobacteria</taxon>
        <taxon>Enterobacterales</taxon>
        <taxon>Yersiniaceae</taxon>
        <taxon>Serratia</taxon>
    </lineage>
</organism>
<feature type="signal peptide" evidence="1">
    <location>
        <begin position="1"/>
        <end position="17"/>
    </location>
</feature>
<keyword evidence="1" id="KW-0732">Signal</keyword>
<accession>A0A559SZR6</accession>
<evidence type="ECO:0000313" key="2">
    <source>
        <dbReference type="EMBL" id="TVZ67843.1"/>
    </source>
</evidence>
<sequence>MKLLLTLLLCLSSSVQAASWLTWPTVGSATLRWGPFDVYFSVLRTPAGRYEANRWPQALSINYLREITTDELVKATQDQWQAMQIAVPATQQQRWLAELGTIWPTVQNGSQLTFVADASGGRFYYRPQPDRAVVPIGGRFDGAFRDAFLAIWLSPATQYPALRQQLTGGAAL</sequence>
<reference evidence="2" key="1">
    <citation type="submission" date="2019-06" db="EMBL/GenBank/DDBJ databases">
        <authorList>
            <person name="Deangelis K."/>
            <person name="Huntemann M."/>
            <person name="Clum A."/>
            <person name="Pillay M."/>
            <person name="Palaniappan K."/>
            <person name="Varghese N."/>
            <person name="Mikhailova N."/>
            <person name="Stamatis D."/>
            <person name="Reddy T."/>
            <person name="Daum C."/>
            <person name="Shapiro N."/>
            <person name="Ivanova N."/>
            <person name="Kyrpides N."/>
            <person name="Woyke T."/>
        </authorList>
    </citation>
    <scope>NUCLEOTIDE SEQUENCE [LARGE SCALE GENOMIC DNA]</scope>
    <source>
        <strain evidence="2">128R</strain>
    </source>
</reference>
<protein>
    <recommendedName>
        <fullName evidence="3">Chalcone isomerase domain-containing protein</fullName>
    </recommendedName>
</protein>
<proteinExistence type="predicted"/>
<dbReference type="AlphaFoldDB" id="A0A559SZR6"/>
<gene>
    <name evidence="2" type="ORF">FHU10_0242</name>
</gene>
<feature type="chain" id="PRO_5021907236" description="Chalcone isomerase domain-containing protein" evidence="1">
    <location>
        <begin position="18"/>
        <end position="172"/>
    </location>
</feature>
<dbReference type="EMBL" id="VISQ01000001">
    <property type="protein sequence ID" value="TVZ67843.1"/>
    <property type="molecule type" value="Genomic_DNA"/>
</dbReference>
<dbReference type="OrthoDB" id="8527419at2"/>
<name>A0A559SZR6_SERFO</name>